<dbReference type="AlphaFoldDB" id="A0AAE8MGA0"/>
<feature type="compositionally biased region" description="Basic and acidic residues" evidence="2">
    <location>
        <begin position="222"/>
        <end position="231"/>
    </location>
</feature>
<keyword evidence="5" id="KW-1185">Reference proteome</keyword>
<dbReference type="Pfam" id="PF00385">
    <property type="entry name" value="Chromo"/>
    <property type="match status" value="1"/>
</dbReference>
<gene>
    <name evidence="4" type="ORF">FTOL_09487</name>
</gene>
<evidence type="ECO:0000313" key="5">
    <source>
        <dbReference type="Proteomes" id="UP001187734"/>
    </source>
</evidence>
<sequence>MESFQQPEPKSPEKLKPHGRSRIEVHLRSKPRDYVPGSGPPLQRIGLLPPKDSTAYILERIILPSPGLAADGQPLPRRMTYIVAWHDLPAAQMLVPAMDVLEYVSPRELEEWEYANTEEQMEHEKVETKQDVAGDAPKPKKRGRPPKHSKIETAVVAVPDDEEPAAPKRGAMTINTPTKNRLRDFDGLSDEEGSSARQLQWETMGDSMETDEQGFEEEEMRIEDHEIHAGKQPEVLPGSTFEAQGSNHSHAGKQFESFPSTGTSSQQSTPKTIASKSKSEGKNRADHPSHRSLMKAPAMNGLLNGAQAVESDCTPPGSVTYSNSGVEAPDPEPEEVTARLIEEAMSVQKKSVKKLKSASNTPKPPKPAPQEVVKNAEPPEEPDWEVKRIEDMELYDVEGVGVVRYFKVRWEGDWPPDQNPSWEPESNLPPDLIRRYMKNRKRKRDKPAAKKPAKQPAVAPSYTSNKKSMKQTTLTWGLPAKQYKSVSEAFEGVEDDELAMAVEDEAPIHKYEEDDELFIVEEPPTKKARLKTWNAFGLGLGSYT</sequence>
<dbReference type="SUPFAM" id="SSF54160">
    <property type="entry name" value="Chromo domain-like"/>
    <property type="match status" value="1"/>
</dbReference>
<protein>
    <recommendedName>
        <fullName evidence="3">Chromo domain-containing protein</fullName>
    </recommendedName>
</protein>
<organism evidence="4 5">
    <name type="scientific">Fusarium torulosum</name>
    <dbReference type="NCBI Taxonomy" id="33205"/>
    <lineage>
        <taxon>Eukaryota</taxon>
        <taxon>Fungi</taxon>
        <taxon>Dikarya</taxon>
        <taxon>Ascomycota</taxon>
        <taxon>Pezizomycotina</taxon>
        <taxon>Sordariomycetes</taxon>
        <taxon>Hypocreomycetidae</taxon>
        <taxon>Hypocreales</taxon>
        <taxon>Nectriaceae</taxon>
        <taxon>Fusarium</taxon>
    </lineage>
</organism>
<feature type="region of interest" description="Disordered" evidence="2">
    <location>
        <begin position="118"/>
        <end position="334"/>
    </location>
</feature>
<dbReference type="EMBL" id="ONZP01000344">
    <property type="protein sequence ID" value="SPJ82082.1"/>
    <property type="molecule type" value="Genomic_DNA"/>
</dbReference>
<reference evidence="4" key="1">
    <citation type="submission" date="2018-03" db="EMBL/GenBank/DDBJ databases">
        <authorList>
            <person name="Guldener U."/>
        </authorList>
    </citation>
    <scope>NUCLEOTIDE SEQUENCE</scope>
</reference>
<evidence type="ECO:0000313" key="4">
    <source>
        <dbReference type="EMBL" id="SPJ82082.1"/>
    </source>
</evidence>
<feature type="compositionally biased region" description="Basic residues" evidence="2">
    <location>
        <begin position="435"/>
        <end position="453"/>
    </location>
</feature>
<accession>A0AAE8MGA0</accession>
<feature type="compositionally biased region" description="Basic and acidic residues" evidence="2">
    <location>
        <begin position="10"/>
        <end position="33"/>
    </location>
</feature>
<dbReference type="InterPro" id="IPR016197">
    <property type="entry name" value="Chromo-like_dom_sf"/>
</dbReference>
<feature type="compositionally biased region" description="Basic and acidic residues" evidence="2">
    <location>
        <begin position="120"/>
        <end position="132"/>
    </location>
</feature>
<feature type="domain" description="Chromo" evidence="3">
    <location>
        <begin position="384"/>
        <end position="438"/>
    </location>
</feature>
<feature type="compositionally biased region" description="Polar residues" evidence="2">
    <location>
        <begin position="461"/>
        <end position="470"/>
    </location>
</feature>
<proteinExistence type="predicted"/>
<dbReference type="Proteomes" id="UP001187734">
    <property type="component" value="Unassembled WGS sequence"/>
</dbReference>
<evidence type="ECO:0000256" key="1">
    <source>
        <dbReference type="ARBA" id="ARBA00011353"/>
    </source>
</evidence>
<comment type="subunit">
    <text evidence="1">Component of the NuA4 histone acetyltransferase complex.</text>
</comment>
<feature type="compositionally biased region" description="Basic residues" evidence="2">
    <location>
        <begin position="139"/>
        <end position="148"/>
    </location>
</feature>
<evidence type="ECO:0000256" key="2">
    <source>
        <dbReference type="SAM" id="MobiDB-lite"/>
    </source>
</evidence>
<dbReference type="CDD" id="cd00024">
    <property type="entry name" value="CD_CSD"/>
    <property type="match status" value="1"/>
</dbReference>
<feature type="compositionally biased region" description="Basic and acidic residues" evidence="2">
    <location>
        <begin position="277"/>
        <end position="289"/>
    </location>
</feature>
<feature type="region of interest" description="Disordered" evidence="2">
    <location>
        <begin position="1"/>
        <end position="42"/>
    </location>
</feature>
<feature type="compositionally biased region" description="Low complexity" evidence="2">
    <location>
        <begin position="259"/>
        <end position="272"/>
    </location>
</feature>
<comment type="caution">
    <text evidence="4">The sequence shown here is derived from an EMBL/GenBank/DDBJ whole genome shotgun (WGS) entry which is preliminary data.</text>
</comment>
<feature type="region of interest" description="Disordered" evidence="2">
    <location>
        <begin position="412"/>
        <end position="470"/>
    </location>
</feature>
<dbReference type="InterPro" id="IPR023780">
    <property type="entry name" value="Chromo_domain"/>
</dbReference>
<dbReference type="Gene3D" id="2.40.50.40">
    <property type="match status" value="1"/>
</dbReference>
<name>A0AAE8MGA0_9HYPO</name>
<feature type="region of interest" description="Disordered" evidence="2">
    <location>
        <begin position="347"/>
        <end position="390"/>
    </location>
</feature>
<evidence type="ECO:0000259" key="3">
    <source>
        <dbReference type="Pfam" id="PF00385"/>
    </source>
</evidence>
<feature type="compositionally biased region" description="Acidic residues" evidence="2">
    <location>
        <begin position="208"/>
        <end position="221"/>
    </location>
</feature>